<evidence type="ECO:0000313" key="18">
    <source>
        <dbReference type="EMBL" id="CAI8050008.1"/>
    </source>
</evidence>
<keyword evidence="10" id="KW-1015">Disulfide bond</keyword>
<evidence type="ECO:0000256" key="12">
    <source>
        <dbReference type="ARBA" id="ARBA00023253"/>
    </source>
</evidence>
<comment type="pathway">
    <text evidence="2">Protein modification; protein glycosylation.</text>
</comment>
<dbReference type="GO" id="GO:0008593">
    <property type="term" value="P:regulation of Notch signaling pathway"/>
    <property type="evidence" value="ECO:0007669"/>
    <property type="project" value="TreeGrafter"/>
</dbReference>
<evidence type="ECO:0000256" key="9">
    <source>
        <dbReference type="ARBA" id="ARBA00022976"/>
    </source>
</evidence>
<keyword evidence="9" id="KW-0914">Notch signaling pathway</keyword>
<dbReference type="GO" id="GO:0046922">
    <property type="term" value="F:peptide-O-fucosyltransferase activity"/>
    <property type="evidence" value="ECO:0007669"/>
    <property type="project" value="UniProtKB-EC"/>
</dbReference>
<dbReference type="AlphaFoldDB" id="A0AA35TKU5"/>
<evidence type="ECO:0000256" key="16">
    <source>
        <dbReference type="ARBA" id="ARBA00048647"/>
    </source>
</evidence>
<evidence type="ECO:0000256" key="5">
    <source>
        <dbReference type="ARBA" id="ARBA00021745"/>
    </source>
</evidence>
<evidence type="ECO:0000256" key="15">
    <source>
        <dbReference type="ARBA" id="ARBA00047273"/>
    </source>
</evidence>
<evidence type="ECO:0000256" key="17">
    <source>
        <dbReference type="SAM" id="SignalP"/>
    </source>
</evidence>
<comment type="catalytic activity">
    <reaction evidence="16">
        <text>L-seryl-[protein] + GDP-beta-L-fucose = 3-O-(alpha-L-fucosyl)-L-seryl-[protein] + GDP + H(+)</text>
        <dbReference type="Rhea" id="RHEA:63644"/>
        <dbReference type="Rhea" id="RHEA-COMP:9863"/>
        <dbReference type="Rhea" id="RHEA-COMP:17914"/>
        <dbReference type="ChEBI" id="CHEBI:15378"/>
        <dbReference type="ChEBI" id="CHEBI:29999"/>
        <dbReference type="ChEBI" id="CHEBI:57273"/>
        <dbReference type="ChEBI" id="CHEBI:58189"/>
        <dbReference type="ChEBI" id="CHEBI:189632"/>
        <dbReference type="EC" id="2.4.1.221"/>
    </reaction>
    <physiologicalReaction direction="left-to-right" evidence="16">
        <dbReference type="Rhea" id="RHEA:63645"/>
    </physiologicalReaction>
</comment>
<name>A0AA35TKU5_GEOBA</name>
<keyword evidence="8" id="KW-0256">Endoplasmic reticulum</keyword>
<evidence type="ECO:0000256" key="2">
    <source>
        <dbReference type="ARBA" id="ARBA00004922"/>
    </source>
</evidence>
<evidence type="ECO:0000256" key="6">
    <source>
        <dbReference type="ARBA" id="ARBA00022676"/>
    </source>
</evidence>
<keyword evidence="17" id="KW-0732">Signal</keyword>
<sequence>MRGIFSAYAPFLCSAMSNWMLDILLLALWAGTGCGYEWDDHGYVLYCPCMGRFGNQAAHFLGALRFAKELNRTLAVPPWRSYTRKANVPFGELFDIEVVQRYHKSLPLEEFMVQLAPQHWPPGERVGYCYRFTLSLLHSNI</sequence>
<dbReference type="Pfam" id="PF10250">
    <property type="entry name" value="O-FucT"/>
    <property type="match status" value="1"/>
</dbReference>
<evidence type="ECO:0000256" key="11">
    <source>
        <dbReference type="ARBA" id="ARBA00023180"/>
    </source>
</evidence>
<feature type="signal peptide" evidence="17">
    <location>
        <begin position="1"/>
        <end position="35"/>
    </location>
</feature>
<comment type="similarity">
    <text evidence="3">Belongs to the glycosyltransferase 65 family.</text>
</comment>
<keyword evidence="13" id="KW-0119">Carbohydrate metabolism</keyword>
<accession>A0AA35TKU5</accession>
<dbReference type="PROSITE" id="PS51257">
    <property type="entry name" value="PROKAR_LIPOPROTEIN"/>
    <property type="match status" value="1"/>
</dbReference>
<evidence type="ECO:0000256" key="10">
    <source>
        <dbReference type="ARBA" id="ARBA00023157"/>
    </source>
</evidence>
<comment type="subcellular location">
    <subcellularLocation>
        <location evidence="1">Endoplasmic reticulum</location>
    </subcellularLocation>
</comment>
<protein>
    <recommendedName>
        <fullName evidence="5">GDP-fucose protein O-fucosyltransferase 1</fullName>
        <ecNumber evidence="4">2.4.1.221</ecNumber>
    </recommendedName>
    <alternativeName>
        <fullName evidence="14">Peptide-O-fucosyltransferase 1</fullName>
    </alternativeName>
</protein>
<feature type="chain" id="PRO_5041305432" description="GDP-fucose protein O-fucosyltransferase 1" evidence="17">
    <location>
        <begin position="36"/>
        <end position="141"/>
    </location>
</feature>
<dbReference type="InterPro" id="IPR019378">
    <property type="entry name" value="GDP-Fuc_O-FucTrfase"/>
</dbReference>
<proteinExistence type="inferred from homology"/>
<dbReference type="PANTHER" id="PTHR21420:SF9">
    <property type="entry name" value="GDP-FUCOSE PROTEIN O-FUCOSYLTRANSFERASE 1"/>
    <property type="match status" value="1"/>
</dbReference>
<evidence type="ECO:0000256" key="3">
    <source>
        <dbReference type="ARBA" id="ARBA00010626"/>
    </source>
</evidence>
<evidence type="ECO:0000256" key="4">
    <source>
        <dbReference type="ARBA" id="ARBA00012196"/>
    </source>
</evidence>
<dbReference type="GO" id="GO:0005783">
    <property type="term" value="C:endoplasmic reticulum"/>
    <property type="evidence" value="ECO:0007669"/>
    <property type="project" value="UniProtKB-SubCell"/>
</dbReference>
<dbReference type="GO" id="GO:0006004">
    <property type="term" value="P:fucose metabolic process"/>
    <property type="evidence" value="ECO:0007669"/>
    <property type="project" value="UniProtKB-KW"/>
</dbReference>
<evidence type="ECO:0000256" key="1">
    <source>
        <dbReference type="ARBA" id="ARBA00004240"/>
    </source>
</evidence>
<keyword evidence="7" id="KW-0808">Transferase</keyword>
<dbReference type="Gene3D" id="3.40.50.11340">
    <property type="match status" value="1"/>
</dbReference>
<keyword evidence="6" id="KW-0328">Glycosyltransferase</keyword>
<comment type="caution">
    <text evidence="18">The sequence shown here is derived from an EMBL/GenBank/DDBJ whole genome shotgun (WGS) entry which is preliminary data.</text>
</comment>
<evidence type="ECO:0000256" key="13">
    <source>
        <dbReference type="ARBA" id="ARBA00023277"/>
    </source>
</evidence>
<evidence type="ECO:0000256" key="7">
    <source>
        <dbReference type="ARBA" id="ARBA00022679"/>
    </source>
</evidence>
<comment type="catalytic activity">
    <reaction evidence="15">
        <text>L-threonyl-[protein] + GDP-beta-L-fucose = 3-O-(alpha-L-fucosyl)-L-threonyl-[protein] + GDP + H(+)</text>
        <dbReference type="Rhea" id="RHEA:70491"/>
        <dbReference type="Rhea" id="RHEA-COMP:11060"/>
        <dbReference type="Rhea" id="RHEA-COMP:17915"/>
        <dbReference type="ChEBI" id="CHEBI:15378"/>
        <dbReference type="ChEBI" id="CHEBI:30013"/>
        <dbReference type="ChEBI" id="CHEBI:57273"/>
        <dbReference type="ChEBI" id="CHEBI:58189"/>
        <dbReference type="ChEBI" id="CHEBI:189631"/>
        <dbReference type="EC" id="2.4.1.221"/>
    </reaction>
    <physiologicalReaction direction="left-to-right" evidence="15">
        <dbReference type="Rhea" id="RHEA:70492"/>
    </physiologicalReaction>
</comment>
<dbReference type="EC" id="2.4.1.221" evidence="4"/>
<dbReference type="PANTHER" id="PTHR21420">
    <property type="entry name" value="GDP-FUCOSE PROTEIN O-FUCOSYLTRANSFERASE 1"/>
    <property type="match status" value="1"/>
</dbReference>
<gene>
    <name evidence="18" type="ORF">GBAR_LOCUS27511</name>
</gene>
<evidence type="ECO:0000256" key="8">
    <source>
        <dbReference type="ARBA" id="ARBA00022824"/>
    </source>
</evidence>
<evidence type="ECO:0000313" key="19">
    <source>
        <dbReference type="Proteomes" id="UP001174909"/>
    </source>
</evidence>
<organism evidence="18 19">
    <name type="scientific">Geodia barretti</name>
    <name type="common">Barrett's horny sponge</name>
    <dbReference type="NCBI Taxonomy" id="519541"/>
    <lineage>
        <taxon>Eukaryota</taxon>
        <taxon>Metazoa</taxon>
        <taxon>Porifera</taxon>
        <taxon>Demospongiae</taxon>
        <taxon>Heteroscleromorpha</taxon>
        <taxon>Tetractinellida</taxon>
        <taxon>Astrophorina</taxon>
        <taxon>Geodiidae</taxon>
        <taxon>Geodia</taxon>
    </lineage>
</organism>
<keyword evidence="19" id="KW-1185">Reference proteome</keyword>
<dbReference type="GO" id="GO:0007219">
    <property type="term" value="P:Notch signaling pathway"/>
    <property type="evidence" value="ECO:0007669"/>
    <property type="project" value="UniProtKB-KW"/>
</dbReference>
<dbReference type="Proteomes" id="UP001174909">
    <property type="component" value="Unassembled WGS sequence"/>
</dbReference>
<dbReference type="EMBL" id="CASHTH010003829">
    <property type="protein sequence ID" value="CAI8050008.1"/>
    <property type="molecule type" value="Genomic_DNA"/>
</dbReference>
<reference evidence="18" key="1">
    <citation type="submission" date="2023-03" db="EMBL/GenBank/DDBJ databases">
        <authorList>
            <person name="Steffen K."/>
            <person name="Cardenas P."/>
        </authorList>
    </citation>
    <scope>NUCLEOTIDE SEQUENCE</scope>
</reference>
<evidence type="ECO:0000256" key="14">
    <source>
        <dbReference type="ARBA" id="ARBA00033080"/>
    </source>
</evidence>
<dbReference type="InterPro" id="IPR039922">
    <property type="entry name" value="POFUT1"/>
</dbReference>
<keyword evidence="12" id="KW-0294">Fucose metabolism</keyword>
<keyword evidence="11" id="KW-0325">Glycoprotein</keyword>